<evidence type="ECO:0000313" key="7">
    <source>
        <dbReference type="Proteomes" id="UP001596045"/>
    </source>
</evidence>
<dbReference type="InterPro" id="IPR015421">
    <property type="entry name" value="PyrdxlP-dep_Trfase_major"/>
</dbReference>
<accession>A0ABW0MCT5</accession>
<dbReference type="PIRSF" id="PIRSF000521">
    <property type="entry name" value="Transaminase_4ab_Lys_Orn"/>
    <property type="match status" value="1"/>
</dbReference>
<dbReference type="PANTHER" id="PTHR42684">
    <property type="entry name" value="ADENOSYLMETHIONINE-8-AMINO-7-OXONONANOATE AMINOTRANSFERASE"/>
    <property type="match status" value="1"/>
</dbReference>
<evidence type="ECO:0000313" key="6">
    <source>
        <dbReference type="EMBL" id="MFC5475865.1"/>
    </source>
</evidence>
<dbReference type="InterPro" id="IPR005814">
    <property type="entry name" value="Aminotrans_3"/>
</dbReference>
<dbReference type="Gene3D" id="3.40.640.10">
    <property type="entry name" value="Type I PLP-dependent aspartate aminotransferase-like (Major domain)"/>
    <property type="match status" value="1"/>
</dbReference>
<evidence type="ECO:0000256" key="3">
    <source>
        <dbReference type="ARBA" id="ARBA00022679"/>
    </source>
</evidence>
<dbReference type="Gene3D" id="3.90.1150.10">
    <property type="entry name" value="Aspartate Aminotransferase, domain 1"/>
    <property type="match status" value="1"/>
</dbReference>
<organism evidence="6 7">
    <name type="scientific">Paraherbaspirillum soli</name>
    <dbReference type="NCBI Taxonomy" id="631222"/>
    <lineage>
        <taxon>Bacteria</taxon>
        <taxon>Pseudomonadati</taxon>
        <taxon>Pseudomonadota</taxon>
        <taxon>Betaproteobacteria</taxon>
        <taxon>Burkholderiales</taxon>
        <taxon>Oxalobacteraceae</taxon>
        <taxon>Paraherbaspirillum</taxon>
    </lineage>
</organism>
<protein>
    <submittedName>
        <fullName evidence="6">Aspartate aminotransferase family protein</fullName>
    </submittedName>
</protein>
<dbReference type="Pfam" id="PF00202">
    <property type="entry name" value="Aminotran_3"/>
    <property type="match status" value="1"/>
</dbReference>
<dbReference type="Proteomes" id="UP001596045">
    <property type="component" value="Unassembled WGS sequence"/>
</dbReference>
<comment type="cofactor">
    <cofactor evidence="1">
        <name>pyridoxal 5'-phosphate</name>
        <dbReference type="ChEBI" id="CHEBI:597326"/>
    </cofactor>
</comment>
<dbReference type="RefSeq" id="WP_378999554.1">
    <property type="nucleotide sequence ID" value="NZ_JBHSMT010000029.1"/>
</dbReference>
<keyword evidence="7" id="KW-1185">Reference proteome</keyword>
<keyword evidence="3" id="KW-0808">Transferase</keyword>
<name>A0ABW0MCT5_9BURK</name>
<evidence type="ECO:0000256" key="4">
    <source>
        <dbReference type="ARBA" id="ARBA00022898"/>
    </source>
</evidence>
<dbReference type="EMBL" id="JBHSMT010000029">
    <property type="protein sequence ID" value="MFC5475865.1"/>
    <property type="molecule type" value="Genomic_DNA"/>
</dbReference>
<reference evidence="7" key="1">
    <citation type="journal article" date="2019" name="Int. J. Syst. Evol. Microbiol.">
        <title>The Global Catalogue of Microorganisms (GCM) 10K type strain sequencing project: providing services to taxonomists for standard genome sequencing and annotation.</title>
        <authorList>
            <consortium name="The Broad Institute Genomics Platform"/>
            <consortium name="The Broad Institute Genome Sequencing Center for Infectious Disease"/>
            <person name="Wu L."/>
            <person name="Ma J."/>
        </authorList>
    </citation>
    <scope>NUCLEOTIDE SEQUENCE [LARGE SCALE GENOMIC DNA]</scope>
    <source>
        <strain evidence="7">JCM 17066</strain>
    </source>
</reference>
<evidence type="ECO:0000256" key="5">
    <source>
        <dbReference type="RuleBase" id="RU003560"/>
    </source>
</evidence>
<comment type="caution">
    <text evidence="6">The sequence shown here is derived from an EMBL/GenBank/DDBJ whole genome shotgun (WGS) entry which is preliminary data.</text>
</comment>
<dbReference type="SUPFAM" id="SSF53383">
    <property type="entry name" value="PLP-dependent transferases"/>
    <property type="match status" value="1"/>
</dbReference>
<dbReference type="InterPro" id="IPR049704">
    <property type="entry name" value="Aminotrans_3_PPA_site"/>
</dbReference>
<gene>
    <name evidence="6" type="ORF">ACFPM8_18040</name>
</gene>
<sequence>MPNTVNTDHFWMPFTANRQFKSRPRMLVSASGMYYKTDDGREILDGTAGLWCSNAGHCHPKIVAAIQKQAATMDFAPMFQMGHPLAFEAASALVSIAPEGLNRVFFCNDGSEAVDTALKIALAYHQVRGNGLRTRLIGRERGYHGVGFGGIAVGGIAGNRKNFGATLAGVDHLRHPLDISRNAFSRGLPEHGAEIADELEQRLLALHDPATVAAVIVEPLQGSTGVILPPKGYLQKLRAICDKHGILLIFDEVITGFGRLGASFAADYFGVVPDMICCAKGLTNAAVPMGAVIVRQDIHDAFMSASAENAIELAHGYTYTGHPLAAAAVIAAIDVYKGENLFDRAAAMAPYFEDAAHSLKGLPYVKDVRNLGLVCGIELEPIAGKPAARAFDVFLKCFWEQGVLIRTTGDIIALSPPLIIDKPQIDRVFGAIGDVLKAQHATGIGSSAVA</sequence>
<evidence type="ECO:0000256" key="1">
    <source>
        <dbReference type="ARBA" id="ARBA00001933"/>
    </source>
</evidence>
<keyword evidence="2 6" id="KW-0032">Aminotransferase</keyword>
<dbReference type="PANTHER" id="PTHR42684:SF1">
    <property type="entry name" value="BETA-ALANINE--PYRUVATE AMINOTRANSFERASE"/>
    <property type="match status" value="1"/>
</dbReference>
<keyword evidence="4 5" id="KW-0663">Pyridoxal phosphate</keyword>
<dbReference type="GO" id="GO:0008483">
    <property type="term" value="F:transaminase activity"/>
    <property type="evidence" value="ECO:0007669"/>
    <property type="project" value="UniProtKB-KW"/>
</dbReference>
<comment type="similarity">
    <text evidence="5">Belongs to the class-III pyridoxal-phosphate-dependent aminotransferase family.</text>
</comment>
<dbReference type="CDD" id="cd00610">
    <property type="entry name" value="OAT_like"/>
    <property type="match status" value="1"/>
</dbReference>
<dbReference type="PROSITE" id="PS00600">
    <property type="entry name" value="AA_TRANSFER_CLASS_3"/>
    <property type="match status" value="1"/>
</dbReference>
<dbReference type="InterPro" id="IPR015424">
    <property type="entry name" value="PyrdxlP-dep_Trfase"/>
</dbReference>
<proteinExistence type="inferred from homology"/>
<dbReference type="InterPro" id="IPR015422">
    <property type="entry name" value="PyrdxlP-dep_Trfase_small"/>
</dbReference>
<evidence type="ECO:0000256" key="2">
    <source>
        <dbReference type="ARBA" id="ARBA00022576"/>
    </source>
</evidence>